<protein>
    <submittedName>
        <fullName evidence="2">Uncharacterized protein</fullName>
    </submittedName>
</protein>
<dbReference type="RefSeq" id="WP_265689667.1">
    <property type="nucleotide sequence ID" value="NZ_JAKRRX010000292.1"/>
</dbReference>
<accession>A0A9X3CIY6</accession>
<reference evidence="2" key="1">
    <citation type="submission" date="2022-02" db="EMBL/GenBank/DDBJ databases">
        <title>Vibrio sp. nov., a new bacterium isolated from Bohai sea, China.</title>
        <authorList>
            <person name="Yuan Y."/>
        </authorList>
    </citation>
    <scope>NUCLEOTIDE SEQUENCE</scope>
    <source>
        <strain evidence="2">DBSS07</strain>
    </source>
</reference>
<comment type="caution">
    <text evidence="2">The sequence shown here is derived from an EMBL/GenBank/DDBJ whole genome shotgun (WGS) entry which is preliminary data.</text>
</comment>
<evidence type="ECO:0000313" key="2">
    <source>
        <dbReference type="EMBL" id="MCW8336586.1"/>
    </source>
</evidence>
<keyword evidence="1" id="KW-0732">Signal</keyword>
<evidence type="ECO:0000313" key="3">
    <source>
        <dbReference type="Proteomes" id="UP001155586"/>
    </source>
</evidence>
<feature type="chain" id="PRO_5040751834" evidence="1">
    <location>
        <begin position="20"/>
        <end position="121"/>
    </location>
</feature>
<gene>
    <name evidence="2" type="ORF">MD483_22525</name>
</gene>
<dbReference type="AlphaFoldDB" id="A0A9X3CIY6"/>
<feature type="signal peptide" evidence="1">
    <location>
        <begin position="1"/>
        <end position="19"/>
    </location>
</feature>
<evidence type="ECO:0000256" key="1">
    <source>
        <dbReference type="SAM" id="SignalP"/>
    </source>
</evidence>
<name>A0A9X3CIY6_9VIBR</name>
<sequence length="121" mass="13502">MKSAITIYLLFTFSFSLQAKVLYRAPSAGDSGAYYVLKQSKQTDGTIKVLTSRVGKGKAYTDFTELKINCKKRLYFTLAGSSEEGARSKPSKPLKDWSKNSKWTSLVNGSSKSDLVYYVCR</sequence>
<proteinExistence type="predicted"/>
<dbReference type="Proteomes" id="UP001155586">
    <property type="component" value="Unassembled WGS sequence"/>
</dbReference>
<keyword evidence="3" id="KW-1185">Reference proteome</keyword>
<dbReference type="EMBL" id="JAKRRX010000292">
    <property type="protein sequence ID" value="MCW8336586.1"/>
    <property type="molecule type" value="Genomic_DNA"/>
</dbReference>
<organism evidence="2 3">
    <name type="scientific">Vibrio paucivorans</name>
    <dbReference type="NCBI Taxonomy" id="2829489"/>
    <lineage>
        <taxon>Bacteria</taxon>
        <taxon>Pseudomonadati</taxon>
        <taxon>Pseudomonadota</taxon>
        <taxon>Gammaproteobacteria</taxon>
        <taxon>Vibrionales</taxon>
        <taxon>Vibrionaceae</taxon>
        <taxon>Vibrio</taxon>
    </lineage>
</organism>